<organism evidence="2 3">
    <name type="scientific">Symbiodinium microadriaticum</name>
    <name type="common">Dinoflagellate</name>
    <name type="synonym">Zooxanthella microadriatica</name>
    <dbReference type="NCBI Taxonomy" id="2951"/>
    <lineage>
        <taxon>Eukaryota</taxon>
        <taxon>Sar</taxon>
        <taxon>Alveolata</taxon>
        <taxon>Dinophyceae</taxon>
        <taxon>Suessiales</taxon>
        <taxon>Symbiodiniaceae</taxon>
        <taxon>Symbiodinium</taxon>
    </lineage>
</organism>
<keyword evidence="3" id="KW-1185">Reference proteome</keyword>
<sequence>MSGSTNSNDSHNGSDEVEQILRLFLFSWKQENWRMWLAPWLTLLLLLVLWILAFWQALKSFVSLKGPAFNLSEPVLVPGPGLLILEMDRSAVCYKALLSGLLALPPLPQSTSKWGTELPWWLTWLWLLEGYDSYRPLASRHGEDIDSVRCGCSQASLAWILGSEVSRGSAPDPLRPADGLVWGRVRFFGTWVAIDCLCSELLEKCGMQVAGEISDWADEPSVLTMNLLAALVCLLGVKNGVGWHLAM</sequence>
<protein>
    <submittedName>
        <fullName evidence="2">Uncharacterized protein</fullName>
    </submittedName>
</protein>
<keyword evidence="1" id="KW-0472">Membrane</keyword>
<gene>
    <name evidence="2" type="ORF">AK812_SmicGene6389</name>
</gene>
<name>A0A1Q9ER89_SYMMI</name>
<proteinExistence type="predicted"/>
<comment type="caution">
    <text evidence="2">The sequence shown here is derived from an EMBL/GenBank/DDBJ whole genome shotgun (WGS) entry which is preliminary data.</text>
</comment>
<dbReference type="AlphaFoldDB" id="A0A1Q9ER89"/>
<keyword evidence="1" id="KW-0812">Transmembrane</keyword>
<feature type="transmembrane region" description="Helical" evidence="1">
    <location>
        <begin position="33"/>
        <end position="55"/>
    </location>
</feature>
<evidence type="ECO:0000256" key="1">
    <source>
        <dbReference type="SAM" id="Phobius"/>
    </source>
</evidence>
<dbReference type="Proteomes" id="UP000186817">
    <property type="component" value="Unassembled WGS sequence"/>
</dbReference>
<accession>A0A1Q9ER89</accession>
<evidence type="ECO:0000313" key="3">
    <source>
        <dbReference type="Proteomes" id="UP000186817"/>
    </source>
</evidence>
<dbReference type="OrthoDB" id="10317016at2759"/>
<reference evidence="2 3" key="1">
    <citation type="submission" date="2016-02" db="EMBL/GenBank/DDBJ databases">
        <title>Genome analysis of coral dinoflagellate symbionts highlights evolutionary adaptations to a symbiotic lifestyle.</title>
        <authorList>
            <person name="Aranda M."/>
            <person name="Li Y."/>
            <person name="Liew Y.J."/>
            <person name="Baumgarten S."/>
            <person name="Simakov O."/>
            <person name="Wilson M."/>
            <person name="Piel J."/>
            <person name="Ashoor H."/>
            <person name="Bougouffa S."/>
            <person name="Bajic V.B."/>
            <person name="Ryu T."/>
            <person name="Ravasi T."/>
            <person name="Bayer T."/>
            <person name="Micklem G."/>
            <person name="Kim H."/>
            <person name="Bhak J."/>
            <person name="Lajeunesse T.C."/>
            <person name="Voolstra C.R."/>
        </authorList>
    </citation>
    <scope>NUCLEOTIDE SEQUENCE [LARGE SCALE GENOMIC DNA]</scope>
    <source>
        <strain evidence="2 3">CCMP2467</strain>
    </source>
</reference>
<keyword evidence="1" id="KW-1133">Transmembrane helix</keyword>
<evidence type="ECO:0000313" key="2">
    <source>
        <dbReference type="EMBL" id="OLQ09953.1"/>
    </source>
</evidence>
<dbReference type="EMBL" id="LSRX01000087">
    <property type="protein sequence ID" value="OLQ09953.1"/>
    <property type="molecule type" value="Genomic_DNA"/>
</dbReference>